<organism evidence="1 2">
    <name type="scientific">Byssothecium circinans</name>
    <dbReference type="NCBI Taxonomy" id="147558"/>
    <lineage>
        <taxon>Eukaryota</taxon>
        <taxon>Fungi</taxon>
        <taxon>Dikarya</taxon>
        <taxon>Ascomycota</taxon>
        <taxon>Pezizomycotina</taxon>
        <taxon>Dothideomycetes</taxon>
        <taxon>Pleosporomycetidae</taxon>
        <taxon>Pleosporales</taxon>
        <taxon>Massarineae</taxon>
        <taxon>Massarinaceae</taxon>
        <taxon>Byssothecium</taxon>
    </lineage>
</organism>
<keyword evidence="2" id="KW-1185">Reference proteome</keyword>
<dbReference type="AlphaFoldDB" id="A0A6A5TN75"/>
<gene>
    <name evidence="1" type="ORF">CC80DRAFT_550621</name>
</gene>
<sequence length="172" mass="19980">MKTPTGMRKRICTTASFTYNFATRQMYIFMHCLDEPACANFLAAIENGTTFPNPFLVPALIIQFNLEAHLFYVDHYLDRIYMLELQLRICQNRKRNAAFMDMEFNEMTKDLYQVISKLASVVTACSTTQRQCAFLDDVAVSYYRMAMENGFEEGEAREVKDMLIDNLAQLRD</sequence>
<name>A0A6A5TN75_9PLEO</name>
<reference evidence="1" key="1">
    <citation type="journal article" date="2020" name="Stud. Mycol.">
        <title>101 Dothideomycetes genomes: a test case for predicting lifestyles and emergence of pathogens.</title>
        <authorList>
            <person name="Haridas S."/>
            <person name="Albert R."/>
            <person name="Binder M."/>
            <person name="Bloem J."/>
            <person name="Labutti K."/>
            <person name="Salamov A."/>
            <person name="Andreopoulos B."/>
            <person name="Baker S."/>
            <person name="Barry K."/>
            <person name="Bills G."/>
            <person name="Bluhm B."/>
            <person name="Cannon C."/>
            <person name="Castanera R."/>
            <person name="Culley D."/>
            <person name="Daum C."/>
            <person name="Ezra D."/>
            <person name="Gonzalez J."/>
            <person name="Henrissat B."/>
            <person name="Kuo A."/>
            <person name="Liang C."/>
            <person name="Lipzen A."/>
            <person name="Lutzoni F."/>
            <person name="Magnuson J."/>
            <person name="Mondo S."/>
            <person name="Nolan M."/>
            <person name="Ohm R."/>
            <person name="Pangilinan J."/>
            <person name="Park H.-J."/>
            <person name="Ramirez L."/>
            <person name="Alfaro M."/>
            <person name="Sun H."/>
            <person name="Tritt A."/>
            <person name="Yoshinaga Y."/>
            <person name="Zwiers L.-H."/>
            <person name="Turgeon B."/>
            <person name="Goodwin S."/>
            <person name="Spatafora J."/>
            <person name="Crous P."/>
            <person name="Grigoriev I."/>
        </authorList>
    </citation>
    <scope>NUCLEOTIDE SEQUENCE</scope>
    <source>
        <strain evidence="1">CBS 675.92</strain>
    </source>
</reference>
<evidence type="ECO:0000313" key="1">
    <source>
        <dbReference type="EMBL" id="KAF1954165.1"/>
    </source>
</evidence>
<evidence type="ECO:0000313" key="2">
    <source>
        <dbReference type="Proteomes" id="UP000800035"/>
    </source>
</evidence>
<protein>
    <submittedName>
        <fullName evidence="1">Uncharacterized protein</fullName>
    </submittedName>
</protein>
<dbReference type="EMBL" id="ML977000">
    <property type="protein sequence ID" value="KAF1954165.1"/>
    <property type="molecule type" value="Genomic_DNA"/>
</dbReference>
<dbReference type="Proteomes" id="UP000800035">
    <property type="component" value="Unassembled WGS sequence"/>
</dbReference>
<accession>A0A6A5TN75</accession>
<dbReference type="OrthoDB" id="1046782at2759"/>
<proteinExistence type="predicted"/>